<protein>
    <submittedName>
        <fullName evidence="3">Uncharacterized protein</fullName>
    </submittedName>
</protein>
<dbReference type="Proteomes" id="UP000325030">
    <property type="component" value="Chromosome"/>
</dbReference>
<evidence type="ECO:0000313" key="4">
    <source>
        <dbReference type="Proteomes" id="UP000322983"/>
    </source>
</evidence>
<dbReference type="KEGG" id="step:IC006_1438"/>
<accession>A0A510E2Z1</accession>
<evidence type="ECO:0000313" key="3">
    <source>
        <dbReference type="EMBL" id="BBG26891.1"/>
    </source>
</evidence>
<reference evidence="3 4" key="2">
    <citation type="journal article" date="2020" name="Int. J. Syst. Evol. Microbiol.">
        <title>Sulfuracidifex tepidarius gen. nov., sp. nov. and transfer of Sulfolobus metallicus Huber and Stetter 1992 to the genus Sulfuracidifex as Sulfuracidifex metallicus comb. nov.</title>
        <authorList>
            <person name="Itoh T."/>
            <person name="Miura T."/>
            <person name="Sakai H.D."/>
            <person name="Kato S."/>
            <person name="Ohkuma M."/>
            <person name="Takashina T."/>
        </authorList>
    </citation>
    <scope>NUCLEOTIDE SEQUENCE</scope>
    <source>
        <strain evidence="2 4">IC-006</strain>
        <strain evidence="3">IC-007</strain>
    </source>
</reference>
<proteinExistence type="predicted"/>
<keyword evidence="1" id="KW-0812">Transmembrane</keyword>
<evidence type="ECO:0000256" key="1">
    <source>
        <dbReference type="SAM" id="Phobius"/>
    </source>
</evidence>
<evidence type="ECO:0000313" key="5">
    <source>
        <dbReference type="Proteomes" id="UP000325030"/>
    </source>
</evidence>
<dbReference type="EMBL" id="AP018929">
    <property type="protein sequence ID" value="BBG24135.1"/>
    <property type="molecule type" value="Genomic_DNA"/>
</dbReference>
<dbReference type="STRING" id="1294262.GCA_001316085_00619"/>
<keyword evidence="1" id="KW-0472">Membrane</keyword>
<name>A0A510E2Z1_9CREN</name>
<keyword evidence="1" id="KW-1133">Transmembrane helix</keyword>
<keyword evidence="4" id="KW-1185">Reference proteome</keyword>
<reference evidence="5" key="1">
    <citation type="submission" date="2018-09" db="EMBL/GenBank/DDBJ databases">
        <title>Complete Genome Sequencing of Sulfolobus sp. JCM 16834.</title>
        <authorList>
            <person name="Kato S."/>
            <person name="Itoh T."/>
            <person name="Ohkuma M."/>
        </authorList>
    </citation>
    <scope>NUCLEOTIDE SEQUENCE [LARGE SCALE GENOMIC DNA]</scope>
    <source>
        <strain evidence="5">IC-007</strain>
    </source>
</reference>
<dbReference type="Proteomes" id="UP000322983">
    <property type="component" value="Chromosome"/>
</dbReference>
<dbReference type="EMBL" id="AP018930">
    <property type="protein sequence ID" value="BBG26891.1"/>
    <property type="molecule type" value="Genomic_DNA"/>
</dbReference>
<evidence type="ECO:0000313" key="2">
    <source>
        <dbReference type="EMBL" id="BBG24135.1"/>
    </source>
</evidence>
<accession>A0A510DVB5</accession>
<feature type="transmembrane region" description="Helical" evidence="1">
    <location>
        <begin position="42"/>
        <end position="64"/>
    </location>
</feature>
<feature type="transmembrane region" description="Helical" evidence="1">
    <location>
        <begin position="18"/>
        <end position="36"/>
    </location>
</feature>
<sequence>MIRDIYFTFIDGSMKFRWAIDLALLLVSGVLIFLSLGSTGKAYVFSSYVMYPLIVFMALILFMMKR</sequence>
<gene>
    <name evidence="2" type="ORF">IC006_1438</name>
    <name evidence="3" type="ORF">IC007_1414</name>
</gene>
<dbReference type="AlphaFoldDB" id="A0A510E2Z1"/>
<organism evidence="3 5">
    <name type="scientific">Sulfuracidifex tepidarius</name>
    <dbReference type="NCBI Taxonomy" id="1294262"/>
    <lineage>
        <taxon>Archaea</taxon>
        <taxon>Thermoproteota</taxon>
        <taxon>Thermoprotei</taxon>
        <taxon>Sulfolobales</taxon>
        <taxon>Sulfolobaceae</taxon>
        <taxon>Sulfuracidifex</taxon>
    </lineage>
</organism>